<evidence type="ECO:0000256" key="2">
    <source>
        <dbReference type="ARBA" id="ARBA00022801"/>
    </source>
</evidence>
<dbReference type="GO" id="GO:0036381">
    <property type="term" value="F:pyridoxal 5'-phosphate synthase (glutamine hydrolysing) activity"/>
    <property type="evidence" value="ECO:0007669"/>
    <property type="project" value="UniProtKB-UniRule"/>
</dbReference>
<dbReference type="GO" id="GO:0016740">
    <property type="term" value="F:transferase activity"/>
    <property type="evidence" value="ECO:0007669"/>
    <property type="project" value="UniProtKB-KW"/>
</dbReference>
<evidence type="ECO:0000256" key="9">
    <source>
        <dbReference type="ARBA" id="ARBA00064749"/>
    </source>
</evidence>
<comment type="catalytic activity">
    <reaction evidence="6 10">
        <text>aldehydo-D-ribose 5-phosphate + D-glyceraldehyde 3-phosphate + L-glutamine = pyridoxal 5'-phosphate + L-glutamate + phosphate + 3 H2O + H(+)</text>
        <dbReference type="Rhea" id="RHEA:31507"/>
        <dbReference type="ChEBI" id="CHEBI:15377"/>
        <dbReference type="ChEBI" id="CHEBI:15378"/>
        <dbReference type="ChEBI" id="CHEBI:29985"/>
        <dbReference type="ChEBI" id="CHEBI:43474"/>
        <dbReference type="ChEBI" id="CHEBI:58273"/>
        <dbReference type="ChEBI" id="CHEBI:58359"/>
        <dbReference type="ChEBI" id="CHEBI:59776"/>
        <dbReference type="ChEBI" id="CHEBI:597326"/>
        <dbReference type="EC" id="4.3.3.6"/>
    </reaction>
</comment>
<evidence type="ECO:0000313" key="14">
    <source>
        <dbReference type="Proteomes" id="UP000052015"/>
    </source>
</evidence>
<name>A0A0R3JUX3_CALMK</name>
<gene>
    <name evidence="10 13" type="primary">pdxT</name>
    <name evidence="13" type="ORF">ABG79_00707</name>
</gene>
<comment type="pathway">
    <text evidence="10">Cofactor biosynthesis; pyridoxal 5'-phosphate biosynthesis.</text>
</comment>
<dbReference type="GO" id="GO:0008614">
    <property type="term" value="P:pyridoxine metabolic process"/>
    <property type="evidence" value="ECO:0007669"/>
    <property type="project" value="TreeGrafter"/>
</dbReference>
<dbReference type="GO" id="GO:1903600">
    <property type="term" value="C:glutaminase complex"/>
    <property type="evidence" value="ECO:0007669"/>
    <property type="project" value="TreeGrafter"/>
</dbReference>
<dbReference type="PROSITE" id="PS51130">
    <property type="entry name" value="PDXT_SNO_2"/>
    <property type="match status" value="1"/>
</dbReference>
<dbReference type="CDD" id="cd01749">
    <property type="entry name" value="GATase1_PB"/>
    <property type="match status" value="1"/>
</dbReference>
<comment type="function">
    <text evidence="8 10">Catalyzes the hydrolysis of glutamine to glutamate and ammonia as part of the biosynthesis of pyridoxal 5'-phosphate. The resulting ammonia molecule is channeled to the active site of PdxS.</text>
</comment>
<comment type="catalytic activity">
    <reaction evidence="7 10">
        <text>L-glutamine + H2O = L-glutamate + NH4(+)</text>
        <dbReference type="Rhea" id="RHEA:15889"/>
        <dbReference type="ChEBI" id="CHEBI:15377"/>
        <dbReference type="ChEBI" id="CHEBI:28938"/>
        <dbReference type="ChEBI" id="CHEBI:29985"/>
        <dbReference type="ChEBI" id="CHEBI:58359"/>
        <dbReference type="EC" id="3.5.1.2"/>
    </reaction>
</comment>
<dbReference type="UniPathway" id="UPA00245"/>
<proteinExistence type="inferred from homology"/>
<dbReference type="AlphaFoldDB" id="A0A0R3JUX3"/>
<reference evidence="13 14" key="1">
    <citation type="submission" date="2015-09" db="EMBL/GenBank/DDBJ databases">
        <title>Draft genome sequence of a Caloramator mitchellensis, a moderate thermophile from the Great Artesian Basin of Australia.</title>
        <authorList>
            <person name="Patel B.K."/>
        </authorList>
    </citation>
    <scope>NUCLEOTIDE SEQUENCE [LARGE SCALE GENOMIC DNA]</scope>
    <source>
        <strain evidence="13 14">VF08</strain>
    </source>
</reference>
<dbReference type="GO" id="GO:0006543">
    <property type="term" value="P:L-glutamine catabolic process"/>
    <property type="evidence" value="ECO:0007669"/>
    <property type="project" value="UniProtKB-UniRule"/>
</dbReference>
<evidence type="ECO:0000256" key="3">
    <source>
        <dbReference type="ARBA" id="ARBA00022898"/>
    </source>
</evidence>
<evidence type="ECO:0000256" key="12">
    <source>
        <dbReference type="PIRSR" id="PIRSR005639-2"/>
    </source>
</evidence>
<dbReference type="PANTHER" id="PTHR31559:SF0">
    <property type="entry name" value="PYRIDOXAL 5'-PHOSPHATE SYNTHASE SUBUNIT SNO1-RELATED"/>
    <property type="match status" value="1"/>
</dbReference>
<evidence type="ECO:0000256" key="1">
    <source>
        <dbReference type="ARBA" id="ARBA00008345"/>
    </source>
</evidence>
<dbReference type="PIRSF" id="PIRSF005639">
    <property type="entry name" value="Glut_amidoT_SNO"/>
    <property type="match status" value="1"/>
</dbReference>
<dbReference type="InterPro" id="IPR002161">
    <property type="entry name" value="PdxT/SNO"/>
</dbReference>
<keyword evidence="4 10" id="KW-0315">Glutamine amidotransferase</keyword>
<dbReference type="Gene3D" id="3.40.50.880">
    <property type="match status" value="1"/>
</dbReference>
<keyword evidence="3 10" id="KW-0663">Pyridoxal phosphate</keyword>
<evidence type="ECO:0000256" key="4">
    <source>
        <dbReference type="ARBA" id="ARBA00022962"/>
    </source>
</evidence>
<comment type="caution">
    <text evidence="13">The sequence shown here is derived from an EMBL/GenBank/DDBJ whole genome shotgun (WGS) entry which is preliminary data.</text>
</comment>
<dbReference type="HAMAP" id="MF_01615">
    <property type="entry name" value="PdxT"/>
    <property type="match status" value="1"/>
</dbReference>
<dbReference type="PROSITE" id="PS01236">
    <property type="entry name" value="PDXT_SNO_1"/>
    <property type="match status" value="1"/>
</dbReference>
<dbReference type="PATRIC" id="fig|908809.3.peg.713"/>
<evidence type="ECO:0000256" key="10">
    <source>
        <dbReference type="HAMAP-Rule" id="MF_01615"/>
    </source>
</evidence>
<dbReference type="STRING" id="908809.ABG79_00707"/>
<dbReference type="PROSITE" id="PS51273">
    <property type="entry name" value="GATASE_TYPE_1"/>
    <property type="match status" value="1"/>
</dbReference>
<feature type="active site" description="Charge relay system" evidence="10 11">
    <location>
        <position position="173"/>
    </location>
</feature>
<dbReference type="PANTHER" id="PTHR31559">
    <property type="entry name" value="PYRIDOXAL 5'-PHOSPHATE SYNTHASE SUBUNIT SNO"/>
    <property type="match status" value="1"/>
</dbReference>
<organism evidence="13 14">
    <name type="scientific">Caloramator mitchellensis</name>
    <dbReference type="NCBI Taxonomy" id="908809"/>
    <lineage>
        <taxon>Bacteria</taxon>
        <taxon>Bacillati</taxon>
        <taxon>Bacillota</taxon>
        <taxon>Clostridia</taxon>
        <taxon>Eubacteriales</taxon>
        <taxon>Clostridiaceae</taxon>
        <taxon>Caloramator</taxon>
    </lineage>
</organism>
<dbReference type="EC" id="4.3.3.6" evidence="10"/>
<dbReference type="GO" id="GO:0005829">
    <property type="term" value="C:cytosol"/>
    <property type="evidence" value="ECO:0007669"/>
    <property type="project" value="TreeGrafter"/>
</dbReference>
<feature type="active site" description="Charge relay system" evidence="10 11">
    <location>
        <position position="171"/>
    </location>
</feature>
<feature type="binding site" evidence="10 12">
    <location>
        <position position="105"/>
    </location>
    <ligand>
        <name>L-glutamine</name>
        <dbReference type="ChEBI" id="CHEBI:58359"/>
    </ligand>
</feature>
<dbReference type="Proteomes" id="UP000052015">
    <property type="component" value="Unassembled WGS sequence"/>
</dbReference>
<keyword evidence="2 10" id="KW-0378">Hydrolase</keyword>
<dbReference type="EC" id="3.5.1.2" evidence="10"/>
<dbReference type="SUPFAM" id="SSF52317">
    <property type="entry name" value="Class I glutamine amidotransferase-like"/>
    <property type="match status" value="1"/>
</dbReference>
<dbReference type="RefSeq" id="WP_057977173.1">
    <property type="nucleotide sequence ID" value="NZ_LKHP01000003.1"/>
</dbReference>
<dbReference type="Pfam" id="PF01174">
    <property type="entry name" value="SNO"/>
    <property type="match status" value="1"/>
</dbReference>
<feature type="active site" description="Nucleophile" evidence="10 11">
    <location>
        <position position="78"/>
    </location>
</feature>
<dbReference type="EMBL" id="LKHP01000003">
    <property type="protein sequence ID" value="KRQ87369.1"/>
    <property type="molecule type" value="Genomic_DNA"/>
</dbReference>
<keyword evidence="5 10" id="KW-0456">Lyase</keyword>
<evidence type="ECO:0000313" key="13">
    <source>
        <dbReference type="EMBL" id="KRQ87369.1"/>
    </source>
</evidence>
<keyword evidence="13" id="KW-0808">Transferase</keyword>
<feature type="binding site" evidence="10 12">
    <location>
        <begin position="46"/>
        <end position="48"/>
    </location>
    <ligand>
        <name>L-glutamine</name>
        <dbReference type="ChEBI" id="CHEBI:58359"/>
    </ligand>
</feature>
<sequence length="191" mass="21314">MNIGVLSVQGGVIEHINHLKALDVEAIEIKKKEELDEIDGIILPGGESTTIGKIISENGIKDKLVELIKNGLPVWGTCAGMILLAKEIKNDRRRHLCVMDIEVERNAFGSQINSFIVNSKLENISNESIPLIFIRAPYISTLLSGNVEIIHKIDGKIVAARQKNMLATAFHPELSDSLEFHKYFIERMCKQ</sequence>
<evidence type="ECO:0000256" key="5">
    <source>
        <dbReference type="ARBA" id="ARBA00023239"/>
    </source>
</evidence>
<keyword evidence="14" id="KW-1185">Reference proteome</keyword>
<dbReference type="NCBIfam" id="TIGR03800">
    <property type="entry name" value="PLP_synth_Pdx2"/>
    <property type="match status" value="1"/>
</dbReference>
<dbReference type="InterPro" id="IPR021196">
    <property type="entry name" value="PdxT/SNO_CS"/>
</dbReference>
<dbReference type="InterPro" id="IPR029062">
    <property type="entry name" value="Class_I_gatase-like"/>
</dbReference>
<dbReference type="OrthoDB" id="9810320at2"/>
<evidence type="ECO:0000256" key="11">
    <source>
        <dbReference type="PIRSR" id="PIRSR005639-1"/>
    </source>
</evidence>
<evidence type="ECO:0000256" key="6">
    <source>
        <dbReference type="ARBA" id="ARBA00047992"/>
    </source>
</evidence>
<feature type="binding site" evidence="10 12">
    <location>
        <begin position="134"/>
        <end position="135"/>
    </location>
    <ligand>
        <name>L-glutamine</name>
        <dbReference type="ChEBI" id="CHEBI:58359"/>
    </ligand>
</feature>
<comment type="subunit">
    <text evidence="9 10">In the presence of PdxS, forms a dodecamer of heterodimers. Only shows activity in the heterodimer.</text>
</comment>
<evidence type="ECO:0000256" key="7">
    <source>
        <dbReference type="ARBA" id="ARBA00049534"/>
    </source>
</evidence>
<dbReference type="FunFam" id="3.40.50.880:FF:000010">
    <property type="entry name" value="uncharacterized protein LOC100176842 isoform X2"/>
    <property type="match status" value="1"/>
</dbReference>
<accession>A0A0R3JUX3</accession>
<protein>
    <recommendedName>
        <fullName evidence="10">Pyridoxal 5'-phosphate synthase subunit PdxT</fullName>
        <ecNumber evidence="10">4.3.3.6</ecNumber>
    </recommendedName>
    <alternativeName>
        <fullName evidence="10">Pdx2</fullName>
    </alternativeName>
    <alternativeName>
        <fullName evidence="10">Pyridoxal 5'-phosphate synthase glutaminase subunit</fullName>
        <ecNumber evidence="10">3.5.1.2</ecNumber>
    </alternativeName>
</protein>
<evidence type="ECO:0000256" key="8">
    <source>
        <dbReference type="ARBA" id="ARBA00054599"/>
    </source>
</evidence>
<dbReference type="GO" id="GO:0004359">
    <property type="term" value="F:glutaminase activity"/>
    <property type="evidence" value="ECO:0007669"/>
    <property type="project" value="UniProtKB-UniRule"/>
</dbReference>
<dbReference type="GO" id="GO:0042823">
    <property type="term" value="P:pyridoxal phosphate biosynthetic process"/>
    <property type="evidence" value="ECO:0007669"/>
    <property type="project" value="UniProtKB-UniRule"/>
</dbReference>
<comment type="similarity">
    <text evidence="1 10">Belongs to the glutaminase PdxT/SNO family.</text>
</comment>